<dbReference type="CDD" id="cd06150">
    <property type="entry name" value="YjgF_YER057c_UK114_like_2"/>
    <property type="match status" value="1"/>
</dbReference>
<evidence type="ECO:0000313" key="4">
    <source>
        <dbReference type="Proteomes" id="UP000562982"/>
    </source>
</evidence>
<evidence type="ECO:0000313" key="2">
    <source>
        <dbReference type="EMBL" id="RDI40847.1"/>
    </source>
</evidence>
<proteinExistence type="predicted"/>
<dbReference type="PANTHER" id="PTHR47328:SF1">
    <property type="entry name" value="RUTC FAMILY PROTEIN YOAB"/>
    <property type="match status" value="1"/>
</dbReference>
<dbReference type="PANTHER" id="PTHR47328">
    <property type="match status" value="1"/>
</dbReference>
<dbReference type="Gene3D" id="3.30.1330.40">
    <property type="entry name" value="RutC-like"/>
    <property type="match status" value="1"/>
</dbReference>
<name>A0A370GAW8_GLULI</name>
<dbReference type="InterPro" id="IPR035959">
    <property type="entry name" value="RutC-like_sf"/>
</dbReference>
<comment type="caution">
    <text evidence="2">The sequence shown here is derived from an EMBL/GenBank/DDBJ whole genome shotgun (WGS) entry which is preliminary data.</text>
</comment>
<evidence type="ECO:0000313" key="1">
    <source>
        <dbReference type="EMBL" id="MBB2185401.1"/>
    </source>
</evidence>
<reference evidence="2 3" key="1">
    <citation type="submission" date="2018-07" db="EMBL/GenBank/DDBJ databases">
        <title>Genomic Encyclopedia of Type Strains, Phase IV (KMG-IV): sequencing the most valuable type-strain genomes for metagenomic binning, comparative biology and taxonomic classification.</title>
        <authorList>
            <person name="Goeker M."/>
        </authorList>
    </citation>
    <scope>NUCLEOTIDE SEQUENCE [LARGE SCALE GENOMIC DNA]</scope>
    <source>
        <strain evidence="2 3">DSM 5603</strain>
    </source>
</reference>
<organism evidence="2 3">
    <name type="scientific">Gluconacetobacter liquefaciens</name>
    <name type="common">Acetobacter liquefaciens</name>
    <dbReference type="NCBI Taxonomy" id="89584"/>
    <lineage>
        <taxon>Bacteria</taxon>
        <taxon>Pseudomonadati</taxon>
        <taxon>Pseudomonadota</taxon>
        <taxon>Alphaproteobacteria</taxon>
        <taxon>Acetobacterales</taxon>
        <taxon>Acetobacteraceae</taxon>
        <taxon>Gluconacetobacter</taxon>
    </lineage>
</organism>
<accession>A0A370GAW8</accession>
<sequence>MSDILYIDTNHRRSRAVVANGMVHVAGHTAADRSQDAAGQTRQILAAIEQILAEAGSGKDRLLSVTIWLSSMEDFKAMNEVYDAWIVPGRAPARCCGEVKLALPDIRVEIIATALTR</sequence>
<evidence type="ECO:0000313" key="3">
    <source>
        <dbReference type="Proteomes" id="UP000254958"/>
    </source>
</evidence>
<keyword evidence="3" id="KW-1185">Reference proteome</keyword>
<dbReference type="OrthoDB" id="9803101at2"/>
<dbReference type="RefSeq" id="WP_114725878.1">
    <property type="nucleotide sequence ID" value="NZ_BJMI01000035.1"/>
</dbReference>
<reference evidence="1 4" key="2">
    <citation type="submission" date="2020-04" db="EMBL/GenBank/DDBJ databases">
        <title>Description of novel Gluconacetobacter.</title>
        <authorList>
            <person name="Sombolestani A."/>
        </authorList>
    </citation>
    <scope>NUCLEOTIDE SEQUENCE [LARGE SCALE GENOMIC DNA]</scope>
    <source>
        <strain evidence="1 4">LMG 1382</strain>
    </source>
</reference>
<dbReference type="InterPro" id="IPR035709">
    <property type="entry name" value="YoaB-like"/>
</dbReference>
<gene>
    <name evidence="2" type="ORF">C7453_101646</name>
    <name evidence="1" type="ORF">HLH32_03175</name>
</gene>
<dbReference type="Pfam" id="PF01042">
    <property type="entry name" value="Ribonuc_L-PSP"/>
    <property type="match status" value="1"/>
</dbReference>
<dbReference type="Proteomes" id="UP000562982">
    <property type="component" value="Unassembled WGS sequence"/>
</dbReference>
<protein>
    <submittedName>
        <fullName evidence="2">Enamine deaminase RidA (YjgF/YER057c/UK114 family)</fullName>
    </submittedName>
    <submittedName>
        <fullName evidence="1">RidA family protein</fullName>
    </submittedName>
</protein>
<dbReference type="EMBL" id="QQAW01000001">
    <property type="protein sequence ID" value="RDI40847.1"/>
    <property type="molecule type" value="Genomic_DNA"/>
</dbReference>
<dbReference type="InterPro" id="IPR006175">
    <property type="entry name" value="YjgF/YER057c/UK114"/>
</dbReference>
<dbReference type="AlphaFoldDB" id="A0A370GAW8"/>
<dbReference type="SUPFAM" id="SSF55298">
    <property type="entry name" value="YjgF-like"/>
    <property type="match status" value="1"/>
</dbReference>
<dbReference type="EMBL" id="JABEQI010000001">
    <property type="protein sequence ID" value="MBB2185401.1"/>
    <property type="molecule type" value="Genomic_DNA"/>
</dbReference>
<dbReference type="Proteomes" id="UP000254958">
    <property type="component" value="Unassembled WGS sequence"/>
</dbReference>